<feature type="non-terminal residue" evidence="4">
    <location>
        <position position="189"/>
    </location>
</feature>
<keyword evidence="5" id="KW-1185">Reference proteome</keyword>
<dbReference type="GO" id="GO:0097602">
    <property type="term" value="F:cullin family protein binding"/>
    <property type="evidence" value="ECO:0007669"/>
    <property type="project" value="TreeGrafter"/>
</dbReference>
<proteinExistence type="predicted"/>
<dbReference type="Gene3D" id="1.10.238.200">
    <property type="entry name" value="Cullin, PONY binding domain"/>
    <property type="match status" value="1"/>
</dbReference>
<dbReference type="PANTHER" id="PTHR12281">
    <property type="entry name" value="RP42 RELATED"/>
    <property type="match status" value="1"/>
</dbReference>
<dbReference type="FunFam" id="1.10.238.10:FF:000030">
    <property type="entry name" value="DCN1-like protein"/>
    <property type="match status" value="1"/>
</dbReference>
<protein>
    <recommendedName>
        <fullName evidence="2">Defective in cullin neddylation protein</fullName>
    </recommendedName>
</protein>
<dbReference type="AlphaFoldDB" id="A0AAN5DFV0"/>
<dbReference type="Gene3D" id="1.10.238.10">
    <property type="entry name" value="EF-hand"/>
    <property type="match status" value="1"/>
</dbReference>
<dbReference type="EMBL" id="BTRK01000006">
    <property type="protein sequence ID" value="GMR61315.1"/>
    <property type="molecule type" value="Genomic_DNA"/>
</dbReference>
<evidence type="ECO:0000313" key="4">
    <source>
        <dbReference type="EMBL" id="GMR61315.1"/>
    </source>
</evidence>
<dbReference type="GO" id="GO:0005886">
    <property type="term" value="C:plasma membrane"/>
    <property type="evidence" value="ECO:0007669"/>
    <property type="project" value="UniProtKB-ARBA"/>
</dbReference>
<evidence type="ECO:0000256" key="1">
    <source>
        <dbReference type="ARBA" id="ARBA00022786"/>
    </source>
</evidence>
<keyword evidence="1" id="KW-0833">Ubl conjugation pathway</keyword>
<evidence type="ECO:0000313" key="5">
    <source>
        <dbReference type="Proteomes" id="UP001328107"/>
    </source>
</evidence>
<reference evidence="5" key="1">
    <citation type="submission" date="2022-10" db="EMBL/GenBank/DDBJ databases">
        <title>Genome assembly of Pristionchus species.</title>
        <authorList>
            <person name="Yoshida K."/>
            <person name="Sommer R.J."/>
        </authorList>
    </citation>
    <scope>NUCLEOTIDE SEQUENCE [LARGE SCALE GENOMIC DNA]</scope>
    <source>
        <strain evidence="5">RS5460</strain>
    </source>
</reference>
<dbReference type="GO" id="GO:0032182">
    <property type="term" value="F:ubiquitin-like protein binding"/>
    <property type="evidence" value="ECO:0007669"/>
    <property type="project" value="TreeGrafter"/>
</dbReference>
<dbReference type="GO" id="GO:2000436">
    <property type="term" value="P:positive regulation of protein neddylation"/>
    <property type="evidence" value="ECO:0007669"/>
    <property type="project" value="UniProtKB-ARBA"/>
</dbReference>
<dbReference type="InterPro" id="IPR014764">
    <property type="entry name" value="DCN-prot"/>
</dbReference>
<dbReference type="PROSITE" id="PS51229">
    <property type="entry name" value="DCUN1"/>
    <property type="match status" value="1"/>
</dbReference>
<dbReference type="PANTHER" id="PTHR12281:SF32">
    <property type="entry name" value="DCN1-LIKE PROTEIN"/>
    <property type="match status" value="1"/>
</dbReference>
<organism evidence="4 5">
    <name type="scientific">Pristionchus mayeri</name>
    <dbReference type="NCBI Taxonomy" id="1317129"/>
    <lineage>
        <taxon>Eukaryota</taxon>
        <taxon>Metazoa</taxon>
        <taxon>Ecdysozoa</taxon>
        <taxon>Nematoda</taxon>
        <taxon>Chromadorea</taxon>
        <taxon>Rhabditida</taxon>
        <taxon>Rhabditina</taxon>
        <taxon>Diplogasteromorpha</taxon>
        <taxon>Diplogasteroidea</taxon>
        <taxon>Neodiplogasteridae</taxon>
        <taxon>Pristionchus</taxon>
    </lineage>
</organism>
<dbReference type="InterPro" id="IPR005176">
    <property type="entry name" value="PONY_dom"/>
</dbReference>
<gene>
    <name evidence="4" type="ORF">PMAYCL1PPCAC_31510</name>
</gene>
<sequence>IKELFDKYANHPQDNQPGKIGPNGVSRLLDDLRLDAEDRKVLILAYKMGAQIMCEFSWDEWRKGMRDLKADSVKSLRSRLDKIDAGPKDSSQFKPLYQFAFTYGKNAGQRNLELSTALVYWKILFKDQFPLLPQWEEFMQTRSGKAVTKDTWNLLFDFATSIKPDLSDYDENGAWPVTLDDFVKWARTR</sequence>
<dbReference type="InterPro" id="IPR042460">
    <property type="entry name" value="DCN1-like_PONY"/>
</dbReference>
<dbReference type="GO" id="GO:0045116">
    <property type="term" value="P:protein neddylation"/>
    <property type="evidence" value="ECO:0007669"/>
    <property type="project" value="TreeGrafter"/>
</dbReference>
<evidence type="ECO:0000259" key="3">
    <source>
        <dbReference type="PROSITE" id="PS51229"/>
    </source>
</evidence>
<comment type="caution">
    <text evidence="4">The sequence shown here is derived from an EMBL/GenBank/DDBJ whole genome shotgun (WGS) entry which is preliminary data.</text>
</comment>
<dbReference type="Proteomes" id="UP001328107">
    <property type="component" value="Unassembled WGS sequence"/>
</dbReference>
<accession>A0AAN5DFV0</accession>
<dbReference type="Pfam" id="PF03556">
    <property type="entry name" value="Cullin_binding"/>
    <property type="match status" value="1"/>
</dbReference>
<name>A0AAN5DFV0_9BILA</name>
<dbReference type="GO" id="GO:0031624">
    <property type="term" value="F:ubiquitin conjugating enzyme binding"/>
    <property type="evidence" value="ECO:0007669"/>
    <property type="project" value="TreeGrafter"/>
</dbReference>
<dbReference type="FunFam" id="1.10.238.200:FF:000003">
    <property type="entry name" value="DCN1-like protein 3"/>
    <property type="match status" value="1"/>
</dbReference>
<feature type="domain" description="DCUN1" evidence="3">
    <location>
        <begin position="1"/>
        <end position="187"/>
    </location>
</feature>
<comment type="function">
    <text evidence="2">Neddylation of cullins play an essential role in the regulation of SCF-type complexes activity.</text>
</comment>
<feature type="non-terminal residue" evidence="4">
    <location>
        <position position="1"/>
    </location>
</feature>
<evidence type="ECO:0000256" key="2">
    <source>
        <dbReference type="RuleBase" id="RU410713"/>
    </source>
</evidence>
<dbReference type="GO" id="GO:0000151">
    <property type="term" value="C:ubiquitin ligase complex"/>
    <property type="evidence" value="ECO:0007669"/>
    <property type="project" value="TreeGrafter"/>
</dbReference>